<evidence type="ECO:0000256" key="9">
    <source>
        <dbReference type="SAM" id="MobiDB-lite"/>
    </source>
</evidence>
<feature type="compositionally biased region" description="Polar residues" evidence="9">
    <location>
        <begin position="373"/>
        <end position="383"/>
    </location>
</feature>
<dbReference type="Gene3D" id="1.25.40.20">
    <property type="entry name" value="Ankyrin repeat-containing domain"/>
    <property type="match status" value="1"/>
</dbReference>
<dbReference type="EMBL" id="JBCNJP010000006">
    <property type="protein sequence ID" value="KAK9078662.1"/>
    <property type="molecule type" value="Genomic_DNA"/>
</dbReference>
<dbReference type="SUPFAM" id="SSF48403">
    <property type="entry name" value="Ankyrin repeat"/>
    <property type="match status" value="1"/>
</dbReference>
<feature type="region of interest" description="Disordered" evidence="9">
    <location>
        <begin position="544"/>
        <end position="650"/>
    </location>
</feature>
<evidence type="ECO:0000256" key="7">
    <source>
        <dbReference type="ARBA" id="ARBA00037107"/>
    </source>
</evidence>
<keyword evidence="12" id="KW-1185">Reference proteome</keyword>
<dbReference type="InterPro" id="IPR055285">
    <property type="entry name" value="ANKRD13_C"/>
</dbReference>
<evidence type="ECO:0000256" key="2">
    <source>
        <dbReference type="ARBA" id="ARBA00022737"/>
    </source>
</evidence>
<accession>A0AAP0DU01</accession>
<feature type="compositionally biased region" description="Basic residues" evidence="9">
    <location>
        <begin position="611"/>
        <end position="629"/>
    </location>
</feature>
<keyword evidence="3" id="KW-0256">Endoplasmic reticulum</keyword>
<evidence type="ECO:0000256" key="3">
    <source>
        <dbReference type="ARBA" id="ARBA00022824"/>
    </source>
</evidence>
<keyword evidence="5" id="KW-0472">Membrane</keyword>
<evidence type="ECO:0000256" key="5">
    <source>
        <dbReference type="ARBA" id="ARBA00023136"/>
    </source>
</evidence>
<keyword evidence="2" id="KW-0677">Repeat</keyword>
<feature type="compositionally biased region" description="Basic and acidic residues" evidence="9">
    <location>
        <begin position="585"/>
        <end position="594"/>
    </location>
</feature>
<comment type="subcellular location">
    <subcellularLocation>
        <location evidence="1">Endoplasmic reticulum membrane</location>
    </subcellularLocation>
</comment>
<feature type="repeat" description="ANK" evidence="8">
    <location>
        <begin position="67"/>
        <end position="99"/>
    </location>
</feature>
<feature type="compositionally biased region" description="Basic and acidic residues" evidence="9">
    <location>
        <begin position="435"/>
        <end position="445"/>
    </location>
</feature>
<dbReference type="InterPro" id="IPR002110">
    <property type="entry name" value="Ankyrin_rpt"/>
</dbReference>
<gene>
    <name evidence="11" type="ORF">SSX86_002719</name>
</gene>
<evidence type="ECO:0000256" key="8">
    <source>
        <dbReference type="PROSITE-ProRule" id="PRU00023"/>
    </source>
</evidence>
<dbReference type="AlphaFoldDB" id="A0AAP0DU01"/>
<sequence length="650" mass="72765">MEDYSKYSHSPAHLAVVQRDHAALKKLIAILPRLAKAGAVTTEAESVASELDADSVSAVIDRRDVPGRETPLHLAVRLKDPISADILMAAGADWSLQNENGWSALQEAVCNREENIAMIIARHYQPLAWAKWCRRLPRIVASANRIRDFYMEITFHFESSVIPFIGRIAPSDTYRIWKRGSNLRADMTLAGFDGFRIQRSDQTFMFLGDGYSQGDGNMCLPPGSLIVLSHKEKEITNALEGAGAQPSEAEVAHEVTLMSQTNMYRPGIDVTQAELVPHLNWRRQERTEVVGPWKSKVYDMLHVMVSVKSRRVPGAMTDEELFSNEQGVENGVDNDEYDDVLTPEEKMQLNSALKMGSSENVCEDEDQIHHGNSDSGSFENSEPNAKDKKSWFGWNKKGSKTGGNDPEDSKILKKFSKLNETQKPSSETVTDDNNGESKKGKDKSINKKKKKKGSAAEPKHESEYKKGLRPVLWLTPDFPLKTDELVPLLDILANKVKAIRRLRELLTTKLPTGTFPVKIAIPIVPTIRVLVTFTKFEDLQGASEEFSTPLSSPAHFQDSKSKEPEGSTSWISWMKGNRGDQSSDSEGRSFRDETDPFNIPADYTWVDANEKKRRLKAKKAKIRKHKKKTAEKSADRSTENGARQPGEESV</sequence>
<comment type="caution">
    <text evidence="11">The sequence shown here is derived from an EMBL/GenBank/DDBJ whole genome shotgun (WGS) entry which is preliminary data.</text>
</comment>
<dbReference type="PANTHER" id="PTHR12447:SF25">
    <property type="entry name" value="ANKYRIN REPEAT DOMAIN-CONTAINING PROTEIN 13C"/>
    <property type="match status" value="1"/>
</dbReference>
<dbReference type="GO" id="GO:0005789">
    <property type="term" value="C:endoplasmic reticulum membrane"/>
    <property type="evidence" value="ECO:0007669"/>
    <property type="project" value="UniProtKB-SubCell"/>
</dbReference>
<protein>
    <recommendedName>
        <fullName evidence="10">Ankyrin repeat domain-containing protein</fullName>
    </recommendedName>
</protein>
<proteinExistence type="predicted"/>
<name>A0AAP0DU01_9ASTR</name>
<dbReference type="InterPro" id="IPR021832">
    <property type="entry name" value="ANKRD13"/>
</dbReference>
<organism evidence="11 12">
    <name type="scientific">Deinandra increscens subsp. villosa</name>
    <dbReference type="NCBI Taxonomy" id="3103831"/>
    <lineage>
        <taxon>Eukaryota</taxon>
        <taxon>Viridiplantae</taxon>
        <taxon>Streptophyta</taxon>
        <taxon>Embryophyta</taxon>
        <taxon>Tracheophyta</taxon>
        <taxon>Spermatophyta</taxon>
        <taxon>Magnoliopsida</taxon>
        <taxon>eudicotyledons</taxon>
        <taxon>Gunneridae</taxon>
        <taxon>Pentapetalae</taxon>
        <taxon>asterids</taxon>
        <taxon>campanulids</taxon>
        <taxon>Asterales</taxon>
        <taxon>Asteraceae</taxon>
        <taxon>Asteroideae</taxon>
        <taxon>Heliantheae alliance</taxon>
        <taxon>Madieae</taxon>
        <taxon>Madiinae</taxon>
        <taxon>Deinandra</taxon>
    </lineage>
</organism>
<keyword evidence="6" id="KW-0143">Chaperone</keyword>
<evidence type="ECO:0000313" key="11">
    <source>
        <dbReference type="EMBL" id="KAK9078662.1"/>
    </source>
</evidence>
<evidence type="ECO:0000256" key="6">
    <source>
        <dbReference type="ARBA" id="ARBA00023186"/>
    </source>
</evidence>
<dbReference type="InterPro" id="IPR036770">
    <property type="entry name" value="Ankyrin_rpt-contain_sf"/>
</dbReference>
<dbReference type="FunFam" id="1.25.40.20:FF:000331">
    <property type="entry name" value="Ankyrin repeat family protein"/>
    <property type="match status" value="1"/>
</dbReference>
<evidence type="ECO:0000259" key="10">
    <source>
        <dbReference type="Pfam" id="PF11904"/>
    </source>
</evidence>
<dbReference type="PANTHER" id="PTHR12447">
    <property type="entry name" value="ANKYRIN REPEAT DOMAIN-CONTAINING PROTEIN 13"/>
    <property type="match status" value="1"/>
</dbReference>
<feature type="compositionally biased region" description="Polar residues" evidence="9">
    <location>
        <begin position="418"/>
        <end position="428"/>
    </location>
</feature>
<evidence type="ECO:0000313" key="12">
    <source>
        <dbReference type="Proteomes" id="UP001408789"/>
    </source>
</evidence>
<comment type="function">
    <text evidence="7">Acts as a molecular chaperone for G protein-coupled receptors, regulating their biogenesis and exit from the ER.</text>
</comment>
<dbReference type="PROSITE" id="PS50088">
    <property type="entry name" value="ANK_REPEAT"/>
    <property type="match status" value="1"/>
</dbReference>
<feature type="region of interest" description="Disordered" evidence="9">
    <location>
        <begin position="365"/>
        <end position="462"/>
    </location>
</feature>
<keyword evidence="4 8" id="KW-0040">ANK repeat</keyword>
<dbReference type="Pfam" id="PF11904">
    <property type="entry name" value="ANKRD13_C"/>
    <property type="match status" value="1"/>
</dbReference>
<feature type="domain" description="Ankyrin repeat" evidence="10">
    <location>
        <begin position="184"/>
        <end position="604"/>
    </location>
</feature>
<reference evidence="11 12" key="1">
    <citation type="submission" date="2024-04" db="EMBL/GenBank/DDBJ databases">
        <title>The reference genome of an endangered Asteraceae, Deinandra increscens subsp. villosa, native to the Central Coast of California.</title>
        <authorList>
            <person name="Guilliams M."/>
            <person name="Hasenstab-Lehman K."/>
            <person name="Meyer R."/>
            <person name="Mcevoy S."/>
        </authorList>
    </citation>
    <scope>NUCLEOTIDE SEQUENCE [LARGE SCALE GENOMIC DNA]</scope>
    <source>
        <tissue evidence="11">Leaf</tissue>
    </source>
</reference>
<dbReference type="Proteomes" id="UP001408789">
    <property type="component" value="Unassembled WGS sequence"/>
</dbReference>
<evidence type="ECO:0000256" key="4">
    <source>
        <dbReference type="ARBA" id="ARBA00023043"/>
    </source>
</evidence>
<dbReference type="SMART" id="SM00248">
    <property type="entry name" value="ANK"/>
    <property type="match status" value="3"/>
</dbReference>
<evidence type="ECO:0000256" key="1">
    <source>
        <dbReference type="ARBA" id="ARBA00004586"/>
    </source>
</evidence>